<dbReference type="GO" id="GO:0005737">
    <property type="term" value="C:cytoplasm"/>
    <property type="evidence" value="ECO:0007669"/>
    <property type="project" value="InterPro"/>
</dbReference>
<gene>
    <name evidence="3" type="ORF">BAUCODRAFT_62968</name>
</gene>
<dbReference type="Pfam" id="PF04194">
    <property type="entry name" value="PDCD2_C"/>
    <property type="match status" value="1"/>
</dbReference>
<evidence type="ECO:0000256" key="1">
    <source>
        <dbReference type="SAM" id="MobiDB-lite"/>
    </source>
</evidence>
<dbReference type="InterPro" id="IPR007320">
    <property type="entry name" value="PDCD2_C"/>
</dbReference>
<dbReference type="EMBL" id="KB445551">
    <property type="protein sequence ID" value="EMD00173.1"/>
    <property type="molecule type" value="Genomic_DNA"/>
</dbReference>
<feature type="region of interest" description="Disordered" evidence="1">
    <location>
        <begin position="254"/>
        <end position="273"/>
    </location>
</feature>
<accession>M2LZP2</accession>
<reference evidence="3 4" key="1">
    <citation type="journal article" date="2012" name="PLoS Pathog.">
        <title>Diverse lifestyles and strategies of plant pathogenesis encoded in the genomes of eighteen Dothideomycetes fungi.</title>
        <authorList>
            <person name="Ohm R.A."/>
            <person name="Feau N."/>
            <person name="Henrissat B."/>
            <person name="Schoch C.L."/>
            <person name="Horwitz B.A."/>
            <person name="Barry K.W."/>
            <person name="Condon B.J."/>
            <person name="Copeland A.C."/>
            <person name="Dhillon B."/>
            <person name="Glaser F."/>
            <person name="Hesse C.N."/>
            <person name="Kosti I."/>
            <person name="LaButti K."/>
            <person name="Lindquist E.A."/>
            <person name="Lucas S."/>
            <person name="Salamov A.A."/>
            <person name="Bradshaw R.E."/>
            <person name="Ciuffetti L."/>
            <person name="Hamelin R.C."/>
            <person name="Kema G.H.J."/>
            <person name="Lawrence C."/>
            <person name="Scott J.A."/>
            <person name="Spatafora J.W."/>
            <person name="Turgeon B.G."/>
            <person name="de Wit P.J.G.M."/>
            <person name="Zhong S."/>
            <person name="Goodwin S.B."/>
            <person name="Grigoriev I.V."/>
        </authorList>
    </citation>
    <scope>NUCLEOTIDE SEQUENCE [LARGE SCALE GENOMIC DNA]</scope>
    <source>
        <strain evidence="3 4">UAMH 10762</strain>
    </source>
</reference>
<dbReference type="GO" id="GO:0030490">
    <property type="term" value="P:maturation of SSU-rRNA"/>
    <property type="evidence" value="ECO:0007669"/>
    <property type="project" value="TreeGrafter"/>
</dbReference>
<feature type="compositionally biased region" description="Polar residues" evidence="1">
    <location>
        <begin position="197"/>
        <end position="215"/>
    </location>
</feature>
<evidence type="ECO:0000259" key="2">
    <source>
        <dbReference type="Pfam" id="PF04194"/>
    </source>
</evidence>
<sequence>MADYDSDSSEADDVATNVLLGYASKEPTSDDFSQLGGHPKWLDDISAPDGKLAECLVCHGLMNLLLQINGDLPAEFPGHERRLYAWICKRKPCRRKAGSVRVFRATRRTRVDQPRPAVTASSTESRAVEPQASREPANVGEMIFGVKAKRAEGANPFSSSATATAAGANPFVRSLSPAPESAQKSGVDSLSETFAQKARMSSTDLPATTRRTTGPAQPWPVKATFPEPFPAYYIDADKEYLYATSQDLPSRARLDPNAMETEPGSSSTDEKAAFESSMDKTFQRFADRLAQNPEQVLRYEFGGQPLLYSRTDTVGKLLAPLQDVASIKARAAGNGSLMRPSRFPRCTNCGAARTFELQLTPHAITELEADELSLDGMDWGTIILAVCGADCQDGQKSEDDIGYVEEWAGVQWEEIADKRRS</sequence>
<dbReference type="GeneID" id="19116035"/>
<name>M2LZP2_BAUPA</name>
<dbReference type="PANTHER" id="PTHR47524">
    <property type="entry name" value="20S RRNA ACCUMULATION PROTEIN 4"/>
    <property type="match status" value="1"/>
</dbReference>
<protein>
    <recommendedName>
        <fullName evidence="2">Programmed cell death protein 2 C-terminal domain-containing protein</fullName>
    </recommendedName>
</protein>
<dbReference type="Proteomes" id="UP000011761">
    <property type="component" value="Unassembled WGS sequence"/>
</dbReference>
<dbReference type="eggNOG" id="KOG2061">
    <property type="taxonomic scope" value="Eukaryota"/>
</dbReference>
<proteinExistence type="predicted"/>
<dbReference type="HOGENOM" id="CLU_031771_1_1_1"/>
<organism evidence="3 4">
    <name type="scientific">Baudoinia panamericana (strain UAMH 10762)</name>
    <name type="common">Angels' share fungus</name>
    <name type="synonym">Baudoinia compniacensis (strain UAMH 10762)</name>
    <dbReference type="NCBI Taxonomy" id="717646"/>
    <lineage>
        <taxon>Eukaryota</taxon>
        <taxon>Fungi</taxon>
        <taxon>Dikarya</taxon>
        <taxon>Ascomycota</taxon>
        <taxon>Pezizomycotina</taxon>
        <taxon>Dothideomycetes</taxon>
        <taxon>Dothideomycetidae</taxon>
        <taxon>Mycosphaerellales</taxon>
        <taxon>Teratosphaeriaceae</taxon>
        <taxon>Baudoinia</taxon>
    </lineage>
</organism>
<dbReference type="RefSeq" id="XP_007672673.1">
    <property type="nucleotide sequence ID" value="XM_007674483.1"/>
</dbReference>
<evidence type="ECO:0000313" key="3">
    <source>
        <dbReference type="EMBL" id="EMD00173.1"/>
    </source>
</evidence>
<dbReference type="KEGG" id="bcom:BAUCODRAFT_62968"/>
<dbReference type="STRING" id="717646.M2LZP2"/>
<feature type="region of interest" description="Disordered" evidence="1">
    <location>
        <begin position="197"/>
        <end position="221"/>
    </location>
</feature>
<feature type="domain" description="Programmed cell death protein 2 C-terminal" evidence="2">
    <location>
        <begin position="279"/>
        <end position="412"/>
    </location>
</feature>
<feature type="region of interest" description="Disordered" evidence="1">
    <location>
        <begin position="110"/>
        <end position="135"/>
    </location>
</feature>
<keyword evidence="4" id="KW-1185">Reference proteome</keyword>
<dbReference type="OMA" id="MPGPWAD"/>
<dbReference type="PANTHER" id="PTHR47524:SF1">
    <property type="entry name" value="20S RRNA ACCUMULATION PROTEIN 4"/>
    <property type="match status" value="1"/>
</dbReference>
<dbReference type="OrthoDB" id="443682at2759"/>
<dbReference type="AlphaFoldDB" id="M2LZP2"/>
<evidence type="ECO:0000313" key="4">
    <source>
        <dbReference type="Proteomes" id="UP000011761"/>
    </source>
</evidence>